<gene>
    <name evidence="12" type="ORF">WOB96_06405</name>
</gene>
<feature type="transmembrane region" description="Helical" evidence="9">
    <location>
        <begin position="61"/>
        <end position="78"/>
    </location>
</feature>
<keyword evidence="5" id="KW-0864">Zinc transport</keyword>
<feature type="transmembrane region" description="Helical" evidence="9">
    <location>
        <begin position="125"/>
        <end position="147"/>
    </location>
</feature>
<dbReference type="PANTHER" id="PTHR11562">
    <property type="entry name" value="CATION EFFLUX PROTEIN/ ZINC TRANSPORTER"/>
    <property type="match status" value="1"/>
</dbReference>
<dbReference type="NCBIfam" id="TIGR01297">
    <property type="entry name" value="CDF"/>
    <property type="match status" value="1"/>
</dbReference>
<dbReference type="PANTHER" id="PTHR11562:SF17">
    <property type="entry name" value="RE54080P-RELATED"/>
    <property type="match status" value="1"/>
</dbReference>
<keyword evidence="6 9" id="KW-1133">Transmembrane helix</keyword>
<dbReference type="InterPro" id="IPR036837">
    <property type="entry name" value="Cation_efflux_CTD_sf"/>
</dbReference>
<evidence type="ECO:0000259" key="10">
    <source>
        <dbReference type="Pfam" id="PF01545"/>
    </source>
</evidence>
<keyword evidence="8 9" id="KW-0472">Membrane</keyword>
<keyword evidence="4 9" id="KW-0812">Transmembrane</keyword>
<evidence type="ECO:0000256" key="9">
    <source>
        <dbReference type="SAM" id="Phobius"/>
    </source>
</evidence>
<feature type="domain" description="Cation efflux protein cytoplasmic" evidence="11">
    <location>
        <begin position="222"/>
        <end position="292"/>
    </location>
</feature>
<evidence type="ECO:0000313" key="13">
    <source>
        <dbReference type="Proteomes" id="UP001446205"/>
    </source>
</evidence>
<dbReference type="Gene3D" id="1.20.1510.10">
    <property type="entry name" value="Cation efflux protein transmembrane domain"/>
    <property type="match status" value="1"/>
</dbReference>
<organism evidence="12 13">
    <name type="scientific">Thermithiobacillus plumbiphilus</name>
    <dbReference type="NCBI Taxonomy" id="1729899"/>
    <lineage>
        <taxon>Bacteria</taxon>
        <taxon>Pseudomonadati</taxon>
        <taxon>Pseudomonadota</taxon>
        <taxon>Acidithiobacillia</taxon>
        <taxon>Acidithiobacillales</taxon>
        <taxon>Thermithiobacillaceae</taxon>
        <taxon>Thermithiobacillus</taxon>
    </lineage>
</organism>
<dbReference type="SUPFAM" id="SSF161111">
    <property type="entry name" value="Cation efflux protein transmembrane domain-like"/>
    <property type="match status" value="1"/>
</dbReference>
<dbReference type="InterPro" id="IPR027469">
    <property type="entry name" value="Cation_efflux_TMD_sf"/>
</dbReference>
<accession>A0ABU9D7P3</accession>
<evidence type="ECO:0000256" key="4">
    <source>
        <dbReference type="ARBA" id="ARBA00022692"/>
    </source>
</evidence>
<feature type="transmembrane region" description="Helical" evidence="9">
    <location>
        <begin position="190"/>
        <end position="207"/>
    </location>
</feature>
<name>A0ABU9D7P3_9PROT</name>
<dbReference type="EMBL" id="JBBPCO010000005">
    <property type="protein sequence ID" value="MEK8089396.1"/>
    <property type="molecule type" value="Genomic_DNA"/>
</dbReference>
<feature type="transmembrane region" description="Helical" evidence="9">
    <location>
        <begin position="159"/>
        <end position="184"/>
    </location>
</feature>
<evidence type="ECO:0000256" key="5">
    <source>
        <dbReference type="ARBA" id="ARBA00022906"/>
    </source>
</evidence>
<dbReference type="Pfam" id="PF01545">
    <property type="entry name" value="Cation_efflux"/>
    <property type="match status" value="1"/>
</dbReference>
<comment type="similarity">
    <text evidence="2">Belongs to the cation diffusion facilitator (CDF) transporter (TC 2.A.4) family. SLC30A subfamily.</text>
</comment>
<dbReference type="InterPro" id="IPR050681">
    <property type="entry name" value="CDF/SLC30A"/>
</dbReference>
<proteinExistence type="inferred from homology"/>
<protein>
    <submittedName>
        <fullName evidence="12">Cation diffusion facilitator family transporter</fullName>
    </submittedName>
</protein>
<comment type="subcellular location">
    <subcellularLocation>
        <location evidence="1">Membrane</location>
        <topology evidence="1">Multi-pass membrane protein</topology>
    </subcellularLocation>
</comment>
<keyword evidence="3" id="KW-0813">Transport</keyword>
<dbReference type="InterPro" id="IPR058533">
    <property type="entry name" value="Cation_efflux_TM"/>
</dbReference>
<keyword evidence="13" id="KW-1185">Reference proteome</keyword>
<dbReference type="Proteomes" id="UP001446205">
    <property type="component" value="Unassembled WGS sequence"/>
</dbReference>
<dbReference type="RefSeq" id="WP_341370455.1">
    <property type="nucleotide sequence ID" value="NZ_JBBPCO010000005.1"/>
</dbReference>
<dbReference type="InterPro" id="IPR027470">
    <property type="entry name" value="Cation_efflux_CTD"/>
</dbReference>
<feature type="transmembrane region" description="Helical" evidence="9">
    <location>
        <begin position="90"/>
        <end position="113"/>
    </location>
</feature>
<dbReference type="SUPFAM" id="SSF160240">
    <property type="entry name" value="Cation efflux protein cytoplasmic domain-like"/>
    <property type="match status" value="1"/>
</dbReference>
<keyword evidence="7" id="KW-0406">Ion transport</keyword>
<sequence>MAHNHSHDHASGHAHAPADFGRAFAIGVTLNLGFVVAEAVFGVLSNSLALLADAGHNLSDVLGLLLAWGASILAKRIPSQRFTYGLRSSTILAALFNAILLLIAIGAIAWEAIQRFGHPEPVNGITVIAVAALGVVINTVTALLFMAGRKHDVNIRGAFLHMAADAGVSLGVVLAGIGILATGWLWLDPAISLTIVVVILAGTWGLLRESLGLALQAVPKGVDPGAVKAFLAGLPGVAEVHDLHIWAMSTTEWTLTAHLVCPAGHPGDAFLSDAAEKMQRRFKIQHLTLQIEVGGSQQSCQQAPEHCV</sequence>
<evidence type="ECO:0000256" key="8">
    <source>
        <dbReference type="ARBA" id="ARBA00023136"/>
    </source>
</evidence>
<dbReference type="InterPro" id="IPR002524">
    <property type="entry name" value="Cation_efflux"/>
</dbReference>
<reference evidence="12 13" key="1">
    <citation type="submission" date="2024-04" db="EMBL/GenBank/DDBJ databases">
        <authorList>
            <person name="Abashina T."/>
            <person name="Shaikin A."/>
        </authorList>
    </citation>
    <scope>NUCLEOTIDE SEQUENCE [LARGE SCALE GENOMIC DNA]</scope>
    <source>
        <strain evidence="12 13">AAFK</strain>
    </source>
</reference>
<evidence type="ECO:0000256" key="3">
    <source>
        <dbReference type="ARBA" id="ARBA00022448"/>
    </source>
</evidence>
<dbReference type="Pfam" id="PF16916">
    <property type="entry name" value="ZT_dimer"/>
    <property type="match status" value="1"/>
</dbReference>
<feature type="domain" description="Cation efflux protein transmembrane" evidence="10">
    <location>
        <begin position="26"/>
        <end position="211"/>
    </location>
</feature>
<evidence type="ECO:0000313" key="12">
    <source>
        <dbReference type="EMBL" id="MEK8089396.1"/>
    </source>
</evidence>
<keyword evidence="5" id="KW-0862">Zinc</keyword>
<evidence type="ECO:0000256" key="6">
    <source>
        <dbReference type="ARBA" id="ARBA00022989"/>
    </source>
</evidence>
<evidence type="ECO:0000259" key="11">
    <source>
        <dbReference type="Pfam" id="PF16916"/>
    </source>
</evidence>
<feature type="transmembrane region" description="Helical" evidence="9">
    <location>
        <begin position="20"/>
        <end position="41"/>
    </location>
</feature>
<comment type="caution">
    <text evidence="12">The sequence shown here is derived from an EMBL/GenBank/DDBJ whole genome shotgun (WGS) entry which is preliminary data.</text>
</comment>
<evidence type="ECO:0000256" key="1">
    <source>
        <dbReference type="ARBA" id="ARBA00004141"/>
    </source>
</evidence>
<evidence type="ECO:0000256" key="7">
    <source>
        <dbReference type="ARBA" id="ARBA00023065"/>
    </source>
</evidence>
<evidence type="ECO:0000256" key="2">
    <source>
        <dbReference type="ARBA" id="ARBA00008873"/>
    </source>
</evidence>